<sequence>MWRRMVTVVGVAAGSVMLSGCSAVDLPLAAVTVDADGVPRALIRPCGDGDYEGPQLEGWAGSDEEGDVTQGWKVKGERSGDAEIPLFSPPDAGRVRYRGERRLLPDHTYQLVFWRYVTTDSYNGVVTFTAEDVAGLEHGQVWADGRAMSPEEFEELAEDSC</sequence>
<keyword evidence="1" id="KW-0732">Signal</keyword>
<name>A0ABN5VKF6_9ACTN</name>
<gene>
    <name evidence="2" type="ORF">SGFS_040110</name>
</gene>
<keyword evidence="3" id="KW-1185">Reference proteome</keyword>
<proteinExistence type="predicted"/>
<accession>A0ABN5VKF6</accession>
<evidence type="ECO:0008006" key="4">
    <source>
        <dbReference type="Google" id="ProtNLM"/>
    </source>
</evidence>
<dbReference type="Proteomes" id="UP001321542">
    <property type="component" value="Chromosome"/>
</dbReference>
<evidence type="ECO:0000313" key="2">
    <source>
        <dbReference type="EMBL" id="BBC32717.1"/>
    </source>
</evidence>
<dbReference type="RefSeq" id="WP_286251989.1">
    <property type="nucleotide sequence ID" value="NZ_AP018448.1"/>
</dbReference>
<feature type="chain" id="PRO_5045509518" description="Lipoprotein" evidence="1">
    <location>
        <begin position="24"/>
        <end position="161"/>
    </location>
</feature>
<reference evidence="2 3" key="1">
    <citation type="journal article" date="2010" name="ChemBioChem">
        <title>Cloning and characterization of the biosynthetic gene cluster of 16-membered macrolide antibiotic FD-891: involvement of a dual functional cytochrome P450 monooxygenase catalyzing epoxidation and hydroxylation.</title>
        <authorList>
            <person name="Kudo F."/>
            <person name="Motegi A."/>
            <person name="Mizoue K."/>
            <person name="Eguchi T."/>
        </authorList>
    </citation>
    <scope>NUCLEOTIDE SEQUENCE [LARGE SCALE GENOMIC DNA]</scope>
    <source>
        <strain evidence="2 3">A-8890</strain>
    </source>
</reference>
<organism evidence="2 3">
    <name type="scientific">Streptomyces graminofaciens</name>
    <dbReference type="NCBI Taxonomy" id="68212"/>
    <lineage>
        <taxon>Bacteria</taxon>
        <taxon>Bacillati</taxon>
        <taxon>Actinomycetota</taxon>
        <taxon>Actinomycetes</taxon>
        <taxon>Kitasatosporales</taxon>
        <taxon>Streptomycetaceae</taxon>
        <taxon>Streptomyces</taxon>
    </lineage>
</organism>
<dbReference type="EMBL" id="AP018448">
    <property type="protein sequence ID" value="BBC32717.1"/>
    <property type="molecule type" value="Genomic_DNA"/>
</dbReference>
<feature type="signal peptide" evidence="1">
    <location>
        <begin position="1"/>
        <end position="23"/>
    </location>
</feature>
<dbReference type="PROSITE" id="PS51257">
    <property type="entry name" value="PROKAR_LIPOPROTEIN"/>
    <property type="match status" value="1"/>
</dbReference>
<reference evidence="2 3" key="2">
    <citation type="journal article" date="2023" name="ChemBioChem">
        <title>Acyltransferase Domain Exchange between Two Independent Type I Polyketide Synthases in the Same Producer Strain of Macrolide Antibiotics.</title>
        <authorList>
            <person name="Kudo F."/>
            <person name="Kishikawa K."/>
            <person name="Tsuboi K."/>
            <person name="Kido T."/>
            <person name="Usui T."/>
            <person name="Hashimoto J."/>
            <person name="Shin-Ya K."/>
            <person name="Miyanaga A."/>
            <person name="Eguchi T."/>
        </authorList>
    </citation>
    <scope>NUCLEOTIDE SEQUENCE [LARGE SCALE GENOMIC DNA]</scope>
    <source>
        <strain evidence="2 3">A-8890</strain>
    </source>
</reference>
<evidence type="ECO:0000256" key="1">
    <source>
        <dbReference type="SAM" id="SignalP"/>
    </source>
</evidence>
<protein>
    <recommendedName>
        <fullName evidence="4">Lipoprotein</fullName>
    </recommendedName>
</protein>
<evidence type="ECO:0000313" key="3">
    <source>
        <dbReference type="Proteomes" id="UP001321542"/>
    </source>
</evidence>